<comment type="caution">
    <text evidence="6">The sequence shown here is derived from an EMBL/GenBank/DDBJ whole genome shotgun (WGS) entry which is preliminary data.</text>
</comment>
<dbReference type="RefSeq" id="WP_177713914.1">
    <property type="nucleotide sequence ID" value="NZ_JACRSQ010000006.1"/>
</dbReference>
<dbReference type="Pfam" id="PF09084">
    <property type="entry name" value="NMT1"/>
    <property type="match status" value="1"/>
</dbReference>
<dbReference type="SUPFAM" id="SSF53850">
    <property type="entry name" value="Periplasmic binding protein-like II"/>
    <property type="match status" value="1"/>
</dbReference>
<evidence type="ECO:0000256" key="1">
    <source>
        <dbReference type="ARBA" id="ARBA00004418"/>
    </source>
</evidence>
<keyword evidence="3 4" id="KW-0732">Signal</keyword>
<gene>
    <name evidence="6" type="ORF">H8730_05730</name>
</gene>
<evidence type="ECO:0000259" key="5">
    <source>
        <dbReference type="Pfam" id="PF09084"/>
    </source>
</evidence>
<evidence type="ECO:0000256" key="3">
    <source>
        <dbReference type="ARBA" id="ARBA00022729"/>
    </source>
</evidence>
<dbReference type="PANTHER" id="PTHR30024">
    <property type="entry name" value="ALIPHATIC SULFONATES-BINDING PROTEIN-RELATED"/>
    <property type="match status" value="1"/>
</dbReference>
<keyword evidence="7" id="KW-1185">Reference proteome</keyword>
<evidence type="ECO:0000256" key="2">
    <source>
        <dbReference type="ARBA" id="ARBA00010742"/>
    </source>
</evidence>
<comment type="subcellular location">
    <subcellularLocation>
        <location evidence="1">Periplasm</location>
    </subcellularLocation>
</comment>
<accession>A0A926DPY5</accession>
<dbReference type="InterPro" id="IPR015168">
    <property type="entry name" value="SsuA/THI5"/>
</dbReference>
<dbReference type="AlphaFoldDB" id="A0A926DPY5"/>
<proteinExistence type="inferred from homology"/>
<evidence type="ECO:0000313" key="7">
    <source>
        <dbReference type="Proteomes" id="UP000657006"/>
    </source>
</evidence>
<dbReference type="Gene3D" id="3.40.190.10">
    <property type="entry name" value="Periplasmic binding protein-like II"/>
    <property type="match status" value="2"/>
</dbReference>
<reference evidence="6" key="1">
    <citation type="submission" date="2020-08" db="EMBL/GenBank/DDBJ databases">
        <title>Genome public.</title>
        <authorList>
            <person name="Liu C."/>
            <person name="Sun Q."/>
        </authorList>
    </citation>
    <scope>NUCLEOTIDE SEQUENCE</scope>
    <source>
        <strain evidence="6">NSJ-32</strain>
    </source>
</reference>
<sequence>MKKLFTVLMASCLLLGAVVTGCQKKDDTTLTPLTLNEVVHSIFYAPQYVAMEKGFFEEEGIDLKVDVGYGADKSMTAVLSGNADVALCGTEAAIYVHNEGREDVPIVFAQLTQRAGNFLVGREADPDFTWDKVRGTTIIGGREGGMPEMILEYILHQNGLDPKTDLEIITNLDLSATAGAFTSGTGDYTTEFEPGATTLEMAGSGHVVASLGVDSGYVPYTVYMTTQSFLDKKPELAQGFTNAIYKGLLWCQTHTAEEIAQAIQPQFKETDLETLTNIVARYLEQDTWITTPVFEKESLDLIQDVLEYAGTLTNRVEYEAIINRTFAEKSVSEVEK</sequence>
<dbReference type="PROSITE" id="PS51257">
    <property type="entry name" value="PROKAR_LIPOPROTEIN"/>
    <property type="match status" value="1"/>
</dbReference>
<dbReference type="PANTHER" id="PTHR30024:SF47">
    <property type="entry name" value="TAURINE-BINDING PERIPLASMIC PROTEIN"/>
    <property type="match status" value="1"/>
</dbReference>
<dbReference type="EMBL" id="JACRSQ010000006">
    <property type="protein sequence ID" value="MBC8543040.1"/>
    <property type="molecule type" value="Genomic_DNA"/>
</dbReference>
<feature type="signal peptide" evidence="4">
    <location>
        <begin position="1"/>
        <end position="24"/>
    </location>
</feature>
<evidence type="ECO:0000313" key="6">
    <source>
        <dbReference type="EMBL" id="MBC8543040.1"/>
    </source>
</evidence>
<protein>
    <submittedName>
        <fullName evidence="6">ABC transporter substrate-binding protein</fullName>
    </submittedName>
</protein>
<organism evidence="6 7">
    <name type="scientific">Bianquea renquensis</name>
    <dbReference type="NCBI Taxonomy" id="2763661"/>
    <lineage>
        <taxon>Bacteria</taxon>
        <taxon>Bacillati</taxon>
        <taxon>Bacillota</taxon>
        <taxon>Clostridia</taxon>
        <taxon>Eubacteriales</taxon>
        <taxon>Bianqueaceae</taxon>
        <taxon>Bianquea</taxon>
    </lineage>
</organism>
<evidence type="ECO:0000256" key="4">
    <source>
        <dbReference type="SAM" id="SignalP"/>
    </source>
</evidence>
<feature type="domain" description="SsuA/THI5-like" evidence="5">
    <location>
        <begin position="45"/>
        <end position="254"/>
    </location>
</feature>
<comment type="similarity">
    <text evidence="2">Belongs to the bacterial solute-binding protein SsuA/TauA family.</text>
</comment>
<name>A0A926DPY5_9FIRM</name>
<dbReference type="Proteomes" id="UP000657006">
    <property type="component" value="Unassembled WGS sequence"/>
</dbReference>
<dbReference type="GO" id="GO:0042597">
    <property type="term" value="C:periplasmic space"/>
    <property type="evidence" value="ECO:0007669"/>
    <property type="project" value="UniProtKB-SubCell"/>
</dbReference>
<feature type="chain" id="PRO_5038995473" evidence="4">
    <location>
        <begin position="25"/>
        <end position="336"/>
    </location>
</feature>